<accession>A0A7S0F218</accession>
<dbReference type="Gene3D" id="2.20.70.10">
    <property type="match status" value="1"/>
</dbReference>
<dbReference type="CDD" id="cd00201">
    <property type="entry name" value="WW"/>
    <property type="match status" value="1"/>
</dbReference>
<feature type="compositionally biased region" description="Low complexity" evidence="1">
    <location>
        <begin position="71"/>
        <end position="90"/>
    </location>
</feature>
<dbReference type="EMBL" id="HBEP01027259">
    <property type="protein sequence ID" value="CAD8499853.1"/>
    <property type="molecule type" value="Transcribed_RNA"/>
</dbReference>
<evidence type="ECO:0000259" key="2">
    <source>
        <dbReference type="PROSITE" id="PS50020"/>
    </source>
</evidence>
<reference evidence="4" key="1">
    <citation type="submission" date="2021-01" db="EMBL/GenBank/DDBJ databases">
        <authorList>
            <person name="Corre E."/>
            <person name="Pelletier E."/>
            <person name="Niang G."/>
            <person name="Scheremetjew M."/>
            <person name="Finn R."/>
            <person name="Kale V."/>
            <person name="Holt S."/>
            <person name="Cochrane G."/>
            <person name="Meng A."/>
            <person name="Brown T."/>
            <person name="Cohen L."/>
        </authorList>
    </citation>
    <scope>NUCLEOTIDE SEQUENCE</scope>
    <source>
        <strain evidence="4">CCMP1374</strain>
    </source>
</reference>
<feature type="domain" description="WW" evidence="2">
    <location>
        <begin position="136"/>
        <end position="170"/>
    </location>
</feature>
<evidence type="ECO:0008006" key="5">
    <source>
        <dbReference type="Google" id="ProtNLM"/>
    </source>
</evidence>
<dbReference type="InterPro" id="IPR013761">
    <property type="entry name" value="SAM/pointed_sf"/>
</dbReference>
<organism evidence="4">
    <name type="scientific">Phaeocystis antarctica</name>
    <dbReference type="NCBI Taxonomy" id="33657"/>
    <lineage>
        <taxon>Eukaryota</taxon>
        <taxon>Haptista</taxon>
        <taxon>Haptophyta</taxon>
        <taxon>Prymnesiophyceae</taxon>
        <taxon>Phaeocystales</taxon>
        <taxon>Phaeocystaceae</taxon>
        <taxon>Phaeocystis</taxon>
    </lineage>
</organism>
<dbReference type="GO" id="GO:0003779">
    <property type="term" value="F:actin binding"/>
    <property type="evidence" value="ECO:0007669"/>
    <property type="project" value="InterPro"/>
</dbReference>
<name>A0A7S0F218_9EUKA</name>
<feature type="region of interest" description="Disordered" evidence="1">
    <location>
        <begin position="140"/>
        <end position="186"/>
    </location>
</feature>
<gene>
    <name evidence="4" type="ORF">PANT1444_LOCUS15513</name>
</gene>
<feature type="compositionally biased region" description="Pro residues" evidence="1">
    <location>
        <begin position="17"/>
        <end position="27"/>
    </location>
</feature>
<dbReference type="PROSITE" id="PS51082">
    <property type="entry name" value="WH2"/>
    <property type="match status" value="1"/>
</dbReference>
<proteinExistence type="predicted"/>
<protein>
    <recommendedName>
        <fullName evidence="5">WW domain-containing protein</fullName>
    </recommendedName>
</protein>
<evidence type="ECO:0000256" key="1">
    <source>
        <dbReference type="SAM" id="MobiDB-lite"/>
    </source>
</evidence>
<evidence type="ECO:0000259" key="3">
    <source>
        <dbReference type="PROSITE" id="PS51082"/>
    </source>
</evidence>
<sequence length="387" mass="39818">MPGGPPMRGIIAAPSLPSGPPALPGGPPMTGIVRAPSLGDTPPDSPVSERPPSAREPAPKSMPGAMPARPPAVALDDVAVSLASSSAAPAPDSPSEKSTSSMSRSGSASKRKGSVAQHGSNKEVHKAALEALEVMHKLPPGWHMTKDESSGRKYYYNPTTGATSWEAPPPPPEGQPSPAKPKAGGGANAALLVSVDAWLSDIGHEALQPIFAENGIELLADLRALDESDLDIFGFEDDVAAALWVELEKLPQADEMVIETSGYSDGFDMSEERSEGAGHVAPAQKRAALLADIAGGAGGLSAGLRHVSFTPKSNAVDSRSAMLAGIKGGQTKLKSVPKDQKGASRQMSVADPALESLCGMLASAMTNRRAAAGFDNDDEDSDGWDDD</sequence>
<dbReference type="AlphaFoldDB" id="A0A7S0F218"/>
<feature type="compositionally biased region" description="Low complexity" evidence="1">
    <location>
        <begin position="96"/>
        <end position="108"/>
    </location>
</feature>
<dbReference type="InterPro" id="IPR036020">
    <property type="entry name" value="WW_dom_sf"/>
</dbReference>
<dbReference type="Pfam" id="PF00397">
    <property type="entry name" value="WW"/>
    <property type="match status" value="1"/>
</dbReference>
<dbReference type="PROSITE" id="PS50020">
    <property type="entry name" value="WW_DOMAIN_2"/>
    <property type="match status" value="1"/>
</dbReference>
<dbReference type="SUPFAM" id="SSF51045">
    <property type="entry name" value="WW domain"/>
    <property type="match status" value="1"/>
</dbReference>
<dbReference type="SMART" id="SM00456">
    <property type="entry name" value="WW"/>
    <property type="match status" value="1"/>
</dbReference>
<feature type="domain" description="WH2" evidence="3">
    <location>
        <begin position="318"/>
        <end position="336"/>
    </location>
</feature>
<feature type="compositionally biased region" description="Pro residues" evidence="1">
    <location>
        <begin position="167"/>
        <end position="179"/>
    </location>
</feature>
<dbReference type="Gene3D" id="1.10.150.50">
    <property type="entry name" value="Transcription Factor, Ets-1"/>
    <property type="match status" value="1"/>
</dbReference>
<dbReference type="InterPro" id="IPR003124">
    <property type="entry name" value="WH2_dom"/>
</dbReference>
<evidence type="ECO:0000313" key="4">
    <source>
        <dbReference type="EMBL" id="CAD8499853.1"/>
    </source>
</evidence>
<dbReference type="InterPro" id="IPR001202">
    <property type="entry name" value="WW_dom"/>
</dbReference>
<feature type="region of interest" description="Disordered" evidence="1">
    <location>
        <begin position="1"/>
        <end position="123"/>
    </location>
</feature>